<dbReference type="GO" id="GO:0004408">
    <property type="term" value="F:holocytochrome-c synthase activity"/>
    <property type="evidence" value="ECO:0007669"/>
    <property type="project" value="UniProtKB-EC"/>
</dbReference>
<evidence type="ECO:0000256" key="3">
    <source>
        <dbReference type="ARBA" id="ARBA00022617"/>
    </source>
</evidence>
<organism evidence="11 12">
    <name type="scientific">Naumovozyma castellii</name>
    <name type="common">Yeast</name>
    <name type="synonym">Saccharomyces castellii</name>
    <dbReference type="NCBI Taxonomy" id="27288"/>
    <lineage>
        <taxon>Eukaryota</taxon>
        <taxon>Fungi</taxon>
        <taxon>Dikarya</taxon>
        <taxon>Ascomycota</taxon>
        <taxon>Saccharomycotina</taxon>
        <taxon>Saccharomycetes</taxon>
        <taxon>Saccharomycetales</taxon>
        <taxon>Saccharomycetaceae</taxon>
        <taxon>Naumovozyma</taxon>
    </lineage>
</organism>
<dbReference type="GeneID" id="96900795"/>
<keyword evidence="7 10" id="KW-0496">Mitochondrion</keyword>
<keyword evidence="3 10" id="KW-0349">Heme</keyword>
<evidence type="ECO:0000313" key="11">
    <source>
        <dbReference type="EMBL" id="CCC67316.1"/>
    </source>
</evidence>
<keyword evidence="6 10" id="KW-0408">Iron</keyword>
<reference evidence="11 12" key="1">
    <citation type="journal article" date="2011" name="Proc. Natl. Acad. Sci. U.S.A.">
        <title>Evolutionary erosion of yeast sex chromosomes by mating-type switching accidents.</title>
        <authorList>
            <person name="Gordon J.L."/>
            <person name="Armisen D."/>
            <person name="Proux-Wera E."/>
            <person name="Oheigeartaigh S.S."/>
            <person name="Byrne K.P."/>
            <person name="Wolfe K.H."/>
        </authorList>
    </citation>
    <scope>NUCLEOTIDE SEQUENCE [LARGE SCALE GENOMIC DNA]</scope>
    <source>
        <strain evidence="12">ATCC 76901 / BCRC 22586 / CBS 4309 / NBRC 1992 / NRRL Y-12630</strain>
    </source>
</reference>
<dbReference type="InterPro" id="IPR000511">
    <property type="entry name" value="Holocyt_c/c1_synthase"/>
</dbReference>
<dbReference type="OMA" id="KARFWLF"/>
<dbReference type="PANTHER" id="PTHR12743:SF3">
    <property type="entry name" value="HOLOCYTOCHROME-C SYNTHASE"/>
    <property type="match status" value="1"/>
</dbReference>
<dbReference type="EC" id="4.4.1.17" evidence="10"/>
<protein>
    <recommendedName>
        <fullName evidence="10">Holocytochrome c-type synthase</fullName>
        <ecNumber evidence="10">4.4.1.17</ecNumber>
    </recommendedName>
</protein>
<dbReference type="Pfam" id="PF01265">
    <property type="entry name" value="Cyto_heme_lyase"/>
    <property type="match status" value="1"/>
</dbReference>
<dbReference type="PROSITE" id="PS00822">
    <property type="entry name" value="CYTO_HEME_LYASE_2"/>
    <property type="match status" value="1"/>
</dbReference>
<dbReference type="EMBL" id="HE576752">
    <property type="protein sequence ID" value="CCC67316.1"/>
    <property type="molecule type" value="Genomic_DNA"/>
</dbReference>
<dbReference type="OrthoDB" id="1158011at2759"/>
<name>G0V768_NAUCA</name>
<sequence>MGWFWATPTNAITVQGGSLPSKDMMSGDISLCPVMGHNNTSKDDSSACPVMHKDAENINPLNNMPFSISSDKHSTQRLELPKDRTISSIPRGSDPSQNWEYPSPQQMYNAMVRKGKIDQNTGEEIPEDAVESMVYVHNFLNEGSWEEILKWEKPYTEQNQTMPKLLKFTGRPDSLSPKARWHHFLSNIFPSKYSSELPFDRHDWVVLRGEPTSNDVENPGYKKVRYVLDYYGGPDDENGMPTFNIDVRPALDNFENAKDRFNHFTKPILRKYFDKDE</sequence>
<proteinExistence type="inferred from homology"/>
<gene>
    <name evidence="11" type="primary">NCAS0A07580</name>
    <name evidence="11" type="ordered locus">NCAS_0A07580</name>
</gene>
<keyword evidence="9 10" id="KW-0456">Lyase</keyword>
<comment type="subcellular location">
    <subcellularLocation>
        <location evidence="1 10">Mitochondrion inner membrane</location>
    </subcellularLocation>
</comment>
<comment type="similarity">
    <text evidence="2 10">Belongs to the cytochrome c-type heme lyase family.</text>
</comment>
<keyword evidence="4 10" id="KW-0479">Metal-binding</keyword>
<evidence type="ECO:0000256" key="1">
    <source>
        <dbReference type="ARBA" id="ARBA00004273"/>
    </source>
</evidence>
<dbReference type="GO" id="GO:0005743">
    <property type="term" value="C:mitochondrial inner membrane"/>
    <property type="evidence" value="ECO:0007669"/>
    <property type="project" value="UniProtKB-SubCell"/>
</dbReference>
<evidence type="ECO:0000313" key="12">
    <source>
        <dbReference type="Proteomes" id="UP000001640"/>
    </source>
</evidence>
<reference key="2">
    <citation type="submission" date="2011-08" db="EMBL/GenBank/DDBJ databases">
        <title>Genome sequence of Naumovozyma castellii.</title>
        <authorList>
            <person name="Gordon J.L."/>
            <person name="Armisen D."/>
            <person name="Proux-Wera E."/>
            <person name="OhEigeartaigh S.S."/>
            <person name="Byrne K.P."/>
            <person name="Wolfe K.H."/>
        </authorList>
    </citation>
    <scope>NUCLEOTIDE SEQUENCE</scope>
    <source>
        <strain>Type strain:CBS 4309</strain>
    </source>
</reference>
<evidence type="ECO:0000256" key="4">
    <source>
        <dbReference type="ARBA" id="ARBA00022723"/>
    </source>
</evidence>
<evidence type="ECO:0000256" key="5">
    <source>
        <dbReference type="ARBA" id="ARBA00022792"/>
    </source>
</evidence>
<keyword evidence="8 10" id="KW-0472">Membrane</keyword>
<keyword evidence="5 10" id="KW-0999">Mitochondrion inner membrane</keyword>
<comment type="catalytic activity">
    <reaction evidence="10">
        <text>holo-[cytochrome c] = apo-[cytochrome c] + heme b</text>
        <dbReference type="Rhea" id="RHEA:22648"/>
        <dbReference type="Rhea" id="RHEA-COMP:10725"/>
        <dbReference type="Rhea" id="RHEA-COMP:10726"/>
        <dbReference type="ChEBI" id="CHEBI:29950"/>
        <dbReference type="ChEBI" id="CHEBI:60344"/>
        <dbReference type="ChEBI" id="CHEBI:83739"/>
        <dbReference type="EC" id="4.4.1.17"/>
    </reaction>
</comment>
<dbReference type="Proteomes" id="UP000001640">
    <property type="component" value="Chromosome 1"/>
</dbReference>
<dbReference type="GO" id="GO:0046872">
    <property type="term" value="F:metal ion binding"/>
    <property type="evidence" value="ECO:0007669"/>
    <property type="project" value="UniProtKB-KW"/>
</dbReference>
<dbReference type="PANTHER" id="PTHR12743">
    <property type="entry name" value="CYTOCHROME C1 HEME LYASE"/>
    <property type="match status" value="1"/>
</dbReference>
<evidence type="ECO:0000256" key="10">
    <source>
        <dbReference type="RuleBase" id="RU363130"/>
    </source>
</evidence>
<dbReference type="STRING" id="1064592.G0V768"/>
<evidence type="ECO:0000256" key="8">
    <source>
        <dbReference type="ARBA" id="ARBA00023136"/>
    </source>
</evidence>
<dbReference type="GO" id="GO:0005758">
    <property type="term" value="C:mitochondrial intermembrane space"/>
    <property type="evidence" value="ECO:0007669"/>
    <property type="project" value="EnsemblFungi"/>
</dbReference>
<dbReference type="HOGENOM" id="CLU_048602_0_1_1"/>
<dbReference type="eggNOG" id="KOG3996">
    <property type="taxonomic scope" value="Eukaryota"/>
</dbReference>
<evidence type="ECO:0000256" key="7">
    <source>
        <dbReference type="ARBA" id="ARBA00023128"/>
    </source>
</evidence>
<dbReference type="FunCoup" id="G0V768">
    <property type="interactions" value="384"/>
</dbReference>
<evidence type="ECO:0000256" key="6">
    <source>
        <dbReference type="ARBA" id="ARBA00023004"/>
    </source>
</evidence>
<keyword evidence="12" id="KW-1185">Reference proteome</keyword>
<dbReference type="AlphaFoldDB" id="G0V768"/>
<comment type="function">
    <text evidence="10">Lyase that catalyzes the covalent linking of the heme group to the cytochrome C apoprotein to produce the mature functional cytochrome.</text>
</comment>
<dbReference type="RefSeq" id="XP_003673697.1">
    <property type="nucleotide sequence ID" value="XM_003673649.1"/>
</dbReference>
<dbReference type="InParanoid" id="G0V768"/>
<evidence type="ECO:0000256" key="9">
    <source>
        <dbReference type="ARBA" id="ARBA00023239"/>
    </source>
</evidence>
<accession>G0V768</accession>
<evidence type="ECO:0000256" key="2">
    <source>
        <dbReference type="ARBA" id="ARBA00007255"/>
    </source>
</evidence>
<dbReference type="KEGG" id="ncs:NCAS_0A07580"/>